<reference evidence="1 2" key="1">
    <citation type="submission" date="2015-11" db="EMBL/GenBank/DDBJ databases">
        <title>Expanding the genomic diversity of Burkholderia species for the development of highly accurate diagnostics.</title>
        <authorList>
            <person name="Sahl J."/>
            <person name="Keim P."/>
            <person name="Wagner D."/>
        </authorList>
    </citation>
    <scope>NUCLEOTIDE SEQUENCE [LARGE SCALE GENOMIC DNA]</scope>
    <source>
        <strain evidence="1 2">MSMB368WGS</strain>
    </source>
</reference>
<gene>
    <name evidence="1" type="ORF">WT56_13000</name>
</gene>
<dbReference type="EMBL" id="LPJR01000025">
    <property type="protein sequence ID" value="KWF30916.1"/>
    <property type="molecule type" value="Genomic_DNA"/>
</dbReference>
<name>A0A132EJH8_9BURK</name>
<evidence type="ECO:0000313" key="2">
    <source>
        <dbReference type="Proteomes" id="UP000062912"/>
    </source>
</evidence>
<protein>
    <submittedName>
        <fullName evidence="1">Uncharacterized protein</fullName>
    </submittedName>
</protein>
<evidence type="ECO:0000313" key="1">
    <source>
        <dbReference type="EMBL" id="KWF30916.1"/>
    </source>
</evidence>
<dbReference type="Proteomes" id="UP000062912">
    <property type="component" value="Unassembled WGS sequence"/>
</dbReference>
<sequence length="61" mass="7240">MMSSRGLSRDNSILLRNWLAEKYSAAAKWRFFIEAARPVVGFQSHPFIFIEIRIRFLFFSI</sequence>
<proteinExistence type="predicted"/>
<accession>A0A132EJH8</accession>
<dbReference type="AlphaFoldDB" id="A0A132EJH8"/>
<organism evidence="1 2">
    <name type="scientific">Burkholderia pseudomultivorans</name>
    <dbReference type="NCBI Taxonomy" id="1207504"/>
    <lineage>
        <taxon>Bacteria</taxon>
        <taxon>Pseudomonadati</taxon>
        <taxon>Pseudomonadota</taxon>
        <taxon>Betaproteobacteria</taxon>
        <taxon>Burkholderiales</taxon>
        <taxon>Burkholderiaceae</taxon>
        <taxon>Burkholderia</taxon>
        <taxon>Burkholderia cepacia complex</taxon>
    </lineage>
</organism>
<comment type="caution">
    <text evidence="1">The sequence shown here is derived from an EMBL/GenBank/DDBJ whole genome shotgun (WGS) entry which is preliminary data.</text>
</comment>